<feature type="region of interest" description="Disordered" evidence="1">
    <location>
        <begin position="50"/>
        <end position="80"/>
    </location>
</feature>
<sequence length="95" mass="10360">MHISERTAHAAAQSDVLTGDLRRWLANEFALQSVIIAVASPIRFDAEVHRSQHGDSLKESGGLAKPRKTGDRTDGPINSERVGLIDLPHGRLNLI</sequence>
<dbReference type="AlphaFoldDB" id="A0AAE1CNH3"/>
<proteinExistence type="predicted"/>
<evidence type="ECO:0000313" key="3">
    <source>
        <dbReference type="Proteomes" id="UP001283361"/>
    </source>
</evidence>
<dbReference type="Proteomes" id="UP001283361">
    <property type="component" value="Unassembled WGS sequence"/>
</dbReference>
<keyword evidence="3" id="KW-1185">Reference proteome</keyword>
<evidence type="ECO:0000313" key="2">
    <source>
        <dbReference type="EMBL" id="KAK3719885.1"/>
    </source>
</evidence>
<name>A0AAE1CNH3_9GAST</name>
<accession>A0AAE1CNH3</accession>
<evidence type="ECO:0000256" key="1">
    <source>
        <dbReference type="SAM" id="MobiDB-lite"/>
    </source>
</evidence>
<dbReference type="EMBL" id="JAWDGP010007412">
    <property type="protein sequence ID" value="KAK3719885.1"/>
    <property type="molecule type" value="Genomic_DNA"/>
</dbReference>
<organism evidence="2 3">
    <name type="scientific">Elysia crispata</name>
    <name type="common">lettuce slug</name>
    <dbReference type="NCBI Taxonomy" id="231223"/>
    <lineage>
        <taxon>Eukaryota</taxon>
        <taxon>Metazoa</taxon>
        <taxon>Spiralia</taxon>
        <taxon>Lophotrochozoa</taxon>
        <taxon>Mollusca</taxon>
        <taxon>Gastropoda</taxon>
        <taxon>Heterobranchia</taxon>
        <taxon>Euthyneura</taxon>
        <taxon>Panpulmonata</taxon>
        <taxon>Sacoglossa</taxon>
        <taxon>Placobranchoidea</taxon>
        <taxon>Plakobranchidae</taxon>
        <taxon>Elysia</taxon>
    </lineage>
</organism>
<gene>
    <name evidence="2" type="ORF">RRG08_040184</name>
</gene>
<reference evidence="2" key="1">
    <citation type="journal article" date="2023" name="G3 (Bethesda)">
        <title>A reference genome for the long-term kleptoplast-retaining sea slug Elysia crispata morphotype clarki.</title>
        <authorList>
            <person name="Eastman K.E."/>
            <person name="Pendleton A.L."/>
            <person name="Shaikh M.A."/>
            <person name="Suttiyut T."/>
            <person name="Ogas R."/>
            <person name="Tomko P."/>
            <person name="Gavelis G."/>
            <person name="Widhalm J.R."/>
            <person name="Wisecaver J.H."/>
        </authorList>
    </citation>
    <scope>NUCLEOTIDE SEQUENCE</scope>
    <source>
        <strain evidence="2">ECLA1</strain>
    </source>
</reference>
<comment type="caution">
    <text evidence="2">The sequence shown here is derived from an EMBL/GenBank/DDBJ whole genome shotgun (WGS) entry which is preliminary data.</text>
</comment>
<protein>
    <submittedName>
        <fullName evidence="2">Uncharacterized protein</fullName>
    </submittedName>
</protein>